<keyword evidence="2" id="KW-1185">Reference proteome</keyword>
<organism evidence="1 2">
    <name type="scientific">Blastococcus carthaginiensis</name>
    <dbReference type="NCBI Taxonomy" id="3050034"/>
    <lineage>
        <taxon>Bacteria</taxon>
        <taxon>Bacillati</taxon>
        <taxon>Actinomycetota</taxon>
        <taxon>Actinomycetes</taxon>
        <taxon>Geodermatophilales</taxon>
        <taxon>Geodermatophilaceae</taxon>
        <taxon>Blastococcus</taxon>
    </lineage>
</organism>
<reference evidence="2" key="1">
    <citation type="submission" date="2023-05" db="EMBL/GenBank/DDBJ databases">
        <title>Draft genome of Pseudofrankia sp. BMG5.37.</title>
        <authorList>
            <person name="Gtari M."/>
            <person name="Ghodhbane F."/>
            <person name="Sbissi I."/>
        </authorList>
    </citation>
    <scope>NUCLEOTIDE SEQUENCE [LARGE SCALE GENOMIC DNA]</scope>
    <source>
        <strain evidence="2">BMG 814</strain>
    </source>
</reference>
<evidence type="ECO:0000313" key="2">
    <source>
        <dbReference type="Proteomes" id="UP001233673"/>
    </source>
</evidence>
<sequence>MTTSQLDEAFEAYLAGRPVPAEEASLMAFADSVREMSSRPARPNAALAELLTTGLLTVPALAETVPTARGAASTALPGRPRRRNRMFTVLAAAVAKFASAGAVAQASAGLGAALVGVSTAGVAGVLPAPVQDGVATTIEAVTPFDLPDSTDAEETTEPTSE</sequence>
<gene>
    <name evidence="1" type="ORF">QOZ88_19005</name>
</gene>
<name>A0ABT9IGN7_9ACTN</name>
<dbReference type="Proteomes" id="UP001233673">
    <property type="component" value="Unassembled WGS sequence"/>
</dbReference>
<dbReference type="EMBL" id="JASNFN010000030">
    <property type="protein sequence ID" value="MDP5184729.1"/>
    <property type="molecule type" value="Genomic_DNA"/>
</dbReference>
<comment type="caution">
    <text evidence="1">The sequence shown here is derived from an EMBL/GenBank/DDBJ whole genome shotgun (WGS) entry which is preliminary data.</text>
</comment>
<protein>
    <submittedName>
        <fullName evidence="1">Uncharacterized protein</fullName>
    </submittedName>
</protein>
<dbReference type="RefSeq" id="WP_306001279.1">
    <property type="nucleotide sequence ID" value="NZ_JASNFN010000030.1"/>
</dbReference>
<accession>A0ABT9IGN7</accession>
<evidence type="ECO:0000313" key="1">
    <source>
        <dbReference type="EMBL" id="MDP5184729.1"/>
    </source>
</evidence>
<proteinExistence type="predicted"/>